<dbReference type="EC" id="2.1.4.1" evidence="4"/>
<evidence type="ECO:0000256" key="2">
    <source>
        <dbReference type="ARBA" id="ARBA00006943"/>
    </source>
</evidence>
<accession>A0A2G8KF96</accession>
<evidence type="ECO:0000256" key="4">
    <source>
        <dbReference type="RuleBase" id="RU367092"/>
    </source>
</evidence>
<name>A0A2G8KF96_STIJA</name>
<comment type="similarity">
    <text evidence="2 4">Belongs to the amidinotransferase family.</text>
</comment>
<comment type="pathway">
    <text evidence="1 4">Amine and polyamine biosynthesis; creatine biosynthesis; creatine from L-arginine and glycine: step 1/2.</text>
</comment>
<dbReference type="SUPFAM" id="SSF55909">
    <property type="entry name" value="Pentein"/>
    <property type="match status" value="1"/>
</dbReference>
<dbReference type="InterPro" id="IPR033195">
    <property type="entry name" value="AmidinoTrfase"/>
</dbReference>
<dbReference type="GO" id="GO:0005743">
    <property type="term" value="C:mitochondrial inner membrane"/>
    <property type="evidence" value="ECO:0007669"/>
    <property type="project" value="UniProtKB-SubCell"/>
</dbReference>
<keyword evidence="6" id="KW-1185">Reference proteome</keyword>
<evidence type="ECO:0000256" key="3">
    <source>
        <dbReference type="ARBA" id="ARBA00022679"/>
    </source>
</evidence>
<evidence type="ECO:0000313" key="5">
    <source>
        <dbReference type="EMBL" id="PIK46645.1"/>
    </source>
</evidence>
<dbReference type="STRING" id="307972.A0A2G8KF96"/>
<comment type="subcellular location">
    <subcellularLocation>
        <location evidence="4">Mitochondrion inner membrane</location>
    </subcellularLocation>
</comment>
<protein>
    <recommendedName>
        <fullName evidence="4">Glycine amidinotransferase</fullName>
        <ecNumber evidence="4">2.1.4.1</ecNumber>
    </recommendedName>
    <alternativeName>
        <fullName evidence="4">L-arginine:glycine amidinotransferase</fullName>
    </alternativeName>
</protein>
<keyword evidence="4" id="KW-0496">Mitochondrion</keyword>
<keyword evidence="4" id="KW-0472">Membrane</keyword>
<sequence>MFGVTLLRKFPGILAVNRTAWISVRNQRDINAGDGSFVIHSQISNNFSSVPSAGCSSSPVCSHNEWDPLQEVIVGRLDGATVPQLLTELKGTTRKQEDYDFLQRHGGQSFPKEHLEKAEKEVEEFCRVLKSEGVIVRRPDVVDFSLEYRTPDFKTTGFHAAMPRDLLLVIGEEIIESPMAWRCRFFEYRAYRTLLKEYFKAGAKWTTPPKPLMCDELYDEGYLENDLRNHSPLDQFVTTEFEPCFDAADFMRAGKDIFVQRSQKE</sequence>
<dbReference type="GO" id="GO:0006601">
    <property type="term" value="P:creatine biosynthetic process"/>
    <property type="evidence" value="ECO:0007669"/>
    <property type="project" value="UniProtKB-UniRule"/>
</dbReference>
<reference evidence="5 6" key="1">
    <citation type="journal article" date="2017" name="PLoS Biol.">
        <title>The sea cucumber genome provides insights into morphological evolution and visceral regeneration.</title>
        <authorList>
            <person name="Zhang X."/>
            <person name="Sun L."/>
            <person name="Yuan J."/>
            <person name="Sun Y."/>
            <person name="Gao Y."/>
            <person name="Zhang L."/>
            <person name="Li S."/>
            <person name="Dai H."/>
            <person name="Hamel J.F."/>
            <person name="Liu C."/>
            <person name="Yu Y."/>
            <person name="Liu S."/>
            <person name="Lin W."/>
            <person name="Guo K."/>
            <person name="Jin S."/>
            <person name="Xu P."/>
            <person name="Storey K.B."/>
            <person name="Huan P."/>
            <person name="Zhang T."/>
            <person name="Zhou Y."/>
            <person name="Zhang J."/>
            <person name="Lin C."/>
            <person name="Li X."/>
            <person name="Xing L."/>
            <person name="Huo D."/>
            <person name="Sun M."/>
            <person name="Wang L."/>
            <person name="Mercier A."/>
            <person name="Li F."/>
            <person name="Yang H."/>
            <person name="Xiang J."/>
        </authorList>
    </citation>
    <scope>NUCLEOTIDE SEQUENCE [LARGE SCALE GENOMIC DNA]</scope>
    <source>
        <strain evidence="5">Shaxun</strain>
        <tissue evidence="5">Muscle</tissue>
    </source>
</reference>
<dbReference type="PANTHER" id="PTHR10488:SF1">
    <property type="entry name" value="GLYCINE AMIDINOTRANSFERASE, MITOCHONDRIAL"/>
    <property type="match status" value="1"/>
</dbReference>
<keyword evidence="3 4" id="KW-0808">Transferase</keyword>
<organism evidence="5 6">
    <name type="scientific">Stichopus japonicus</name>
    <name type="common">Sea cucumber</name>
    <dbReference type="NCBI Taxonomy" id="307972"/>
    <lineage>
        <taxon>Eukaryota</taxon>
        <taxon>Metazoa</taxon>
        <taxon>Echinodermata</taxon>
        <taxon>Eleutherozoa</taxon>
        <taxon>Echinozoa</taxon>
        <taxon>Holothuroidea</taxon>
        <taxon>Aspidochirotacea</taxon>
        <taxon>Aspidochirotida</taxon>
        <taxon>Stichopodidae</taxon>
        <taxon>Apostichopus</taxon>
    </lineage>
</organism>
<comment type="subunit">
    <text evidence="4">Homodimer.</text>
</comment>
<proteinExistence type="inferred from homology"/>
<dbReference type="PANTHER" id="PTHR10488">
    <property type="entry name" value="GLYCINE AMIDINOTRANSFERASE, MITOCHONDRIAL"/>
    <property type="match status" value="1"/>
</dbReference>
<dbReference type="Proteomes" id="UP000230750">
    <property type="component" value="Unassembled WGS sequence"/>
</dbReference>
<keyword evidence="4" id="KW-0999">Mitochondrion inner membrane</keyword>
<comment type="catalytic activity">
    <reaction evidence="4">
        <text>L-arginine + glycine = guanidinoacetate + L-ornithine</text>
        <dbReference type="Rhea" id="RHEA:13201"/>
        <dbReference type="ChEBI" id="CHEBI:32682"/>
        <dbReference type="ChEBI" id="CHEBI:46911"/>
        <dbReference type="ChEBI" id="CHEBI:57305"/>
        <dbReference type="ChEBI" id="CHEBI:57742"/>
        <dbReference type="EC" id="2.1.4.1"/>
    </reaction>
</comment>
<comment type="caution">
    <text evidence="5">The sequence shown here is derived from an EMBL/GenBank/DDBJ whole genome shotgun (WGS) entry which is preliminary data.</text>
</comment>
<dbReference type="UniPathway" id="UPA00104">
    <property type="reaction ID" value="UER00579"/>
</dbReference>
<dbReference type="GO" id="GO:0015068">
    <property type="term" value="F:glycine amidinotransferase activity"/>
    <property type="evidence" value="ECO:0007669"/>
    <property type="project" value="UniProtKB-UniRule"/>
</dbReference>
<dbReference type="EMBL" id="MRZV01000629">
    <property type="protein sequence ID" value="PIK46645.1"/>
    <property type="molecule type" value="Genomic_DNA"/>
</dbReference>
<dbReference type="OrthoDB" id="10264242at2759"/>
<dbReference type="AlphaFoldDB" id="A0A2G8KF96"/>
<evidence type="ECO:0000313" key="6">
    <source>
        <dbReference type="Proteomes" id="UP000230750"/>
    </source>
</evidence>
<evidence type="ECO:0000256" key="1">
    <source>
        <dbReference type="ARBA" id="ARBA00004858"/>
    </source>
</evidence>
<comment type="function">
    <text evidence="4">Catalyzes the biosynthesis of guanidinoacetate, the immediate precursor of creatine. Creatine plays a vital role in energy metabolism in muscle tissues. May play a role in embryonic and central nervous system development.</text>
</comment>
<dbReference type="GO" id="GO:0005758">
    <property type="term" value="C:mitochondrial intermembrane space"/>
    <property type="evidence" value="ECO:0007669"/>
    <property type="project" value="TreeGrafter"/>
</dbReference>
<gene>
    <name evidence="5" type="ORF">BSL78_16478</name>
</gene>
<dbReference type="Gene3D" id="3.75.10.10">
    <property type="entry name" value="L-arginine/glycine Amidinotransferase, Chain A"/>
    <property type="match status" value="1"/>
</dbReference>